<evidence type="ECO:0008006" key="3">
    <source>
        <dbReference type="Google" id="ProtNLM"/>
    </source>
</evidence>
<proteinExistence type="predicted"/>
<name>A0A6H0Y5D7_9PEZI</name>
<dbReference type="Proteomes" id="UP000503462">
    <property type="component" value="Chromosome 5"/>
</dbReference>
<reference evidence="1 2" key="1">
    <citation type="journal article" date="2016" name="Sci. Rep.">
        <title>Peltaster fructicola genome reveals evolution from an invasive phytopathogen to an ectophytic parasite.</title>
        <authorList>
            <person name="Xu C."/>
            <person name="Chen H."/>
            <person name="Gleason M.L."/>
            <person name="Xu J.R."/>
            <person name="Liu H."/>
            <person name="Zhang R."/>
            <person name="Sun G."/>
        </authorList>
    </citation>
    <scope>NUCLEOTIDE SEQUENCE [LARGE SCALE GENOMIC DNA]</scope>
    <source>
        <strain evidence="1 2">LNHT1506</strain>
    </source>
</reference>
<protein>
    <recommendedName>
        <fullName evidence="3">Heterokaryon incompatibility domain-containing protein</fullName>
    </recommendedName>
</protein>
<gene>
    <name evidence="1" type="ORF">AMS68_007730</name>
</gene>
<evidence type="ECO:0000313" key="1">
    <source>
        <dbReference type="EMBL" id="QIX02213.1"/>
    </source>
</evidence>
<dbReference type="EMBL" id="CP051143">
    <property type="protein sequence ID" value="QIX02213.1"/>
    <property type="molecule type" value="Genomic_DNA"/>
</dbReference>
<organism evidence="1 2">
    <name type="scientific">Peltaster fructicola</name>
    <dbReference type="NCBI Taxonomy" id="286661"/>
    <lineage>
        <taxon>Eukaryota</taxon>
        <taxon>Fungi</taxon>
        <taxon>Dikarya</taxon>
        <taxon>Ascomycota</taxon>
        <taxon>Pezizomycotina</taxon>
        <taxon>Dothideomycetes</taxon>
        <taxon>Dothideomycetes incertae sedis</taxon>
        <taxon>Peltaster</taxon>
    </lineage>
</organism>
<sequence>MEHPLLVFPINQIIDENKTYRDQFRFDCFYECVSVARHSQYFRAIHINHSEGQVTLINDLIELMSQAQSDGDSQLTNDQYRDMKDFTKRFLSDARPNYRAIIDYASCPAGTRDAVHPAVSLLQHQCETMRGRSLVDLALPETPQNISLAERIVHESFTASWWQDRRLATFSDGRLGWVNSLCRVGDQVALLQGGPVPFILRRKYLSNQAVAGSSAKVFARTFSSQGDAYVQGIMRGEAWKEEDAKWVVLD</sequence>
<dbReference type="OrthoDB" id="2157530at2759"/>
<evidence type="ECO:0000313" key="2">
    <source>
        <dbReference type="Proteomes" id="UP000503462"/>
    </source>
</evidence>
<keyword evidence="2" id="KW-1185">Reference proteome</keyword>
<dbReference type="AlphaFoldDB" id="A0A6H0Y5D7"/>
<accession>A0A6H0Y5D7</accession>